<feature type="transmembrane region" description="Helical" evidence="1">
    <location>
        <begin position="7"/>
        <end position="29"/>
    </location>
</feature>
<evidence type="ECO:0000256" key="1">
    <source>
        <dbReference type="SAM" id="Phobius"/>
    </source>
</evidence>
<evidence type="ECO:0000313" key="5">
    <source>
        <dbReference type="Proteomes" id="UP000072605"/>
    </source>
</evidence>
<protein>
    <submittedName>
        <fullName evidence="2">Uncharacterized protein</fullName>
    </submittedName>
</protein>
<keyword evidence="1" id="KW-0812">Transmembrane</keyword>
<feature type="transmembrane region" description="Helical" evidence="1">
    <location>
        <begin position="35"/>
        <end position="55"/>
    </location>
</feature>
<keyword evidence="1" id="KW-1133">Transmembrane helix</keyword>
<feature type="transmembrane region" description="Helical" evidence="1">
    <location>
        <begin position="62"/>
        <end position="86"/>
    </location>
</feature>
<dbReference type="AlphaFoldDB" id="A0A0V8GL10"/>
<reference evidence="3 5" key="2">
    <citation type="journal article" date="2016" name="Front. Microbiol.">
        <title>Genomic Resource of Rice Seed Associated Bacteria.</title>
        <authorList>
            <person name="Midha S."/>
            <person name="Bansal K."/>
            <person name="Sharma S."/>
            <person name="Kumar N."/>
            <person name="Patil P.P."/>
            <person name="Chaudhry V."/>
            <person name="Patil P.B."/>
        </authorList>
    </citation>
    <scope>NUCLEOTIDE SEQUENCE [LARGE SCALE GENOMIC DNA]</scope>
    <source>
        <strain evidence="3 5">RSA11</strain>
    </source>
</reference>
<evidence type="ECO:0000313" key="3">
    <source>
        <dbReference type="EMBL" id="KTR27825.1"/>
    </source>
</evidence>
<dbReference type="EMBL" id="LNQL01000001">
    <property type="protein sequence ID" value="KSU50928.1"/>
    <property type="molecule type" value="Genomic_DNA"/>
</dbReference>
<comment type="caution">
    <text evidence="2">The sequence shown here is derived from an EMBL/GenBank/DDBJ whole genome shotgun (WGS) entry which is preliminary data.</text>
</comment>
<dbReference type="RefSeq" id="WP_058264956.1">
    <property type="nucleotide sequence ID" value="NZ_FMYN01000001.1"/>
</dbReference>
<organism evidence="2 4">
    <name type="scientific">Exiguobacterium indicum</name>
    <dbReference type="NCBI Taxonomy" id="296995"/>
    <lineage>
        <taxon>Bacteria</taxon>
        <taxon>Bacillati</taxon>
        <taxon>Bacillota</taxon>
        <taxon>Bacilli</taxon>
        <taxon>Bacillales</taxon>
        <taxon>Bacillales Family XII. Incertae Sedis</taxon>
        <taxon>Exiguobacterium</taxon>
    </lineage>
</organism>
<name>A0A0V8GL10_9BACL</name>
<gene>
    <name evidence="2" type="ORF">AS033_05985</name>
    <name evidence="3" type="ORF">RSA11_03935</name>
</gene>
<dbReference type="OrthoDB" id="2357373at2"/>
<evidence type="ECO:0000313" key="4">
    <source>
        <dbReference type="Proteomes" id="UP000053797"/>
    </source>
</evidence>
<evidence type="ECO:0000313" key="2">
    <source>
        <dbReference type="EMBL" id="KSU50928.1"/>
    </source>
</evidence>
<sequence length="90" mass="9610">MTYAKASIFFSLIGLLIASMIFPPLNWSFGPNSMLTIPIGLAIYLFGIGLGIVAIKRCEPGVLKYVSLACAVPLGVVLLLFLGFIFSGQI</sequence>
<reference evidence="2 4" key="1">
    <citation type="journal article" date="2015" name="Int. J. Syst. Evol. Microbiol.">
        <title>Exiguobacterium enclense sp. nov., isolated from sediment.</title>
        <authorList>
            <person name="Dastager S.G."/>
            <person name="Mawlankar R."/>
            <person name="Sonalkar V.V."/>
            <person name="Thorat M.N."/>
            <person name="Mual P."/>
            <person name="Verma A."/>
            <person name="Krishnamurthi S."/>
            <person name="Tang S.K."/>
            <person name="Li W.J."/>
        </authorList>
    </citation>
    <scope>NUCLEOTIDE SEQUENCE [LARGE SCALE GENOMIC DNA]</scope>
    <source>
        <strain evidence="2 4">NIO-1109</strain>
    </source>
</reference>
<dbReference type="Proteomes" id="UP000053797">
    <property type="component" value="Unassembled WGS sequence"/>
</dbReference>
<keyword evidence="1" id="KW-0472">Membrane</keyword>
<dbReference type="Proteomes" id="UP000072605">
    <property type="component" value="Unassembled WGS sequence"/>
</dbReference>
<proteinExistence type="predicted"/>
<accession>A0A0V8GL10</accession>
<dbReference type="EMBL" id="LDQV01000012">
    <property type="protein sequence ID" value="KTR27825.1"/>
    <property type="molecule type" value="Genomic_DNA"/>
</dbReference>